<dbReference type="AlphaFoldDB" id="A0A0L0RY95"/>
<dbReference type="OrthoDB" id="26569at2759"/>
<dbReference type="STRING" id="578462.A0A0L0RY95"/>
<evidence type="ECO:0000256" key="1">
    <source>
        <dbReference type="ARBA" id="ARBA00022989"/>
    </source>
</evidence>
<evidence type="ECO:0000313" key="3">
    <source>
        <dbReference type="EMBL" id="KNE55125.1"/>
    </source>
</evidence>
<evidence type="ECO:0000313" key="4">
    <source>
        <dbReference type="Proteomes" id="UP000054350"/>
    </source>
</evidence>
<keyword evidence="4" id="KW-1185">Reference proteome</keyword>
<name>A0A0L0RY95_ALLM3</name>
<feature type="domain" description="Chitin synthase N-terminal" evidence="2">
    <location>
        <begin position="17"/>
        <end position="84"/>
    </location>
</feature>
<dbReference type="EMBL" id="GG745329">
    <property type="protein sequence ID" value="KNE55125.1"/>
    <property type="molecule type" value="Genomic_DNA"/>
</dbReference>
<dbReference type="Proteomes" id="UP000054350">
    <property type="component" value="Unassembled WGS sequence"/>
</dbReference>
<accession>A0A0L0RY95</accession>
<sequence length="102" mass="11525">MPPQMPGAFVGNGMKTIRRAVAVRDGKLVVDLDVSPELVDATKVKYTVGEEFTKLRYTAATCDPNEFAAQGYQLRQSLYGRKTELLYVSELERDFLFFFPNP</sequence>
<dbReference type="VEuPathDB" id="FungiDB:AMAG_17738"/>
<reference evidence="4" key="2">
    <citation type="submission" date="2009-11" db="EMBL/GenBank/DDBJ databases">
        <title>The Genome Sequence of Allomyces macrogynus strain ATCC 38327.</title>
        <authorList>
            <consortium name="The Broad Institute Genome Sequencing Platform"/>
            <person name="Russ C."/>
            <person name="Cuomo C."/>
            <person name="Shea T."/>
            <person name="Young S.K."/>
            <person name="Zeng Q."/>
            <person name="Koehrsen M."/>
            <person name="Haas B."/>
            <person name="Borodovsky M."/>
            <person name="Guigo R."/>
            <person name="Alvarado L."/>
            <person name="Berlin A."/>
            <person name="Borenstein D."/>
            <person name="Chen Z."/>
            <person name="Engels R."/>
            <person name="Freedman E."/>
            <person name="Gellesch M."/>
            <person name="Goldberg J."/>
            <person name="Griggs A."/>
            <person name="Gujja S."/>
            <person name="Heiman D."/>
            <person name="Hepburn T."/>
            <person name="Howarth C."/>
            <person name="Jen D."/>
            <person name="Larson L."/>
            <person name="Lewis B."/>
            <person name="Mehta T."/>
            <person name="Park D."/>
            <person name="Pearson M."/>
            <person name="Roberts A."/>
            <person name="Saif S."/>
            <person name="Shenoy N."/>
            <person name="Sisk P."/>
            <person name="Stolte C."/>
            <person name="Sykes S."/>
            <person name="Walk T."/>
            <person name="White J."/>
            <person name="Yandava C."/>
            <person name="Burger G."/>
            <person name="Gray M.W."/>
            <person name="Holland P.W.H."/>
            <person name="King N."/>
            <person name="Lang F.B.F."/>
            <person name="Roger A.J."/>
            <person name="Ruiz-Trillo I."/>
            <person name="Lander E."/>
            <person name="Nusbaum C."/>
        </authorList>
    </citation>
    <scope>NUCLEOTIDE SEQUENCE [LARGE SCALE GENOMIC DNA]</scope>
    <source>
        <strain evidence="4">ATCC 38327</strain>
    </source>
</reference>
<reference evidence="3 4" key="1">
    <citation type="submission" date="2009-11" db="EMBL/GenBank/DDBJ databases">
        <title>Annotation of Allomyces macrogynus ATCC 38327.</title>
        <authorList>
            <consortium name="The Broad Institute Genome Sequencing Platform"/>
            <person name="Russ C."/>
            <person name="Cuomo C."/>
            <person name="Burger G."/>
            <person name="Gray M.W."/>
            <person name="Holland P.W.H."/>
            <person name="King N."/>
            <person name="Lang F.B.F."/>
            <person name="Roger A.J."/>
            <person name="Ruiz-Trillo I."/>
            <person name="Young S.K."/>
            <person name="Zeng Q."/>
            <person name="Gargeya S."/>
            <person name="Fitzgerald M."/>
            <person name="Haas B."/>
            <person name="Abouelleil A."/>
            <person name="Alvarado L."/>
            <person name="Arachchi H.M."/>
            <person name="Berlin A."/>
            <person name="Chapman S.B."/>
            <person name="Gearin G."/>
            <person name="Goldberg J."/>
            <person name="Griggs A."/>
            <person name="Gujja S."/>
            <person name="Hansen M."/>
            <person name="Heiman D."/>
            <person name="Howarth C."/>
            <person name="Larimer J."/>
            <person name="Lui A."/>
            <person name="MacDonald P.J.P."/>
            <person name="McCowen C."/>
            <person name="Montmayeur A."/>
            <person name="Murphy C."/>
            <person name="Neiman D."/>
            <person name="Pearson M."/>
            <person name="Priest M."/>
            <person name="Roberts A."/>
            <person name="Saif S."/>
            <person name="Shea T."/>
            <person name="Sisk P."/>
            <person name="Stolte C."/>
            <person name="Sykes S."/>
            <person name="Wortman J."/>
            <person name="Nusbaum C."/>
            <person name="Birren B."/>
        </authorList>
    </citation>
    <scope>NUCLEOTIDE SEQUENCE [LARGE SCALE GENOMIC DNA]</scope>
    <source>
        <strain evidence="3 4">ATCC 38327</strain>
    </source>
</reference>
<evidence type="ECO:0000259" key="2">
    <source>
        <dbReference type="Pfam" id="PF08407"/>
    </source>
</evidence>
<gene>
    <name evidence="3" type="ORF">AMAG_17738</name>
</gene>
<keyword evidence="1" id="KW-0812">Transmembrane</keyword>
<organism evidence="3 4">
    <name type="scientific">Allomyces macrogynus (strain ATCC 38327)</name>
    <name type="common">Allomyces javanicus var. macrogynus</name>
    <dbReference type="NCBI Taxonomy" id="578462"/>
    <lineage>
        <taxon>Eukaryota</taxon>
        <taxon>Fungi</taxon>
        <taxon>Fungi incertae sedis</taxon>
        <taxon>Blastocladiomycota</taxon>
        <taxon>Blastocladiomycetes</taxon>
        <taxon>Blastocladiales</taxon>
        <taxon>Blastocladiaceae</taxon>
        <taxon>Allomyces</taxon>
    </lineage>
</organism>
<protein>
    <recommendedName>
        <fullName evidence="2">Chitin synthase N-terminal domain-containing protein</fullName>
    </recommendedName>
</protein>
<proteinExistence type="predicted"/>
<dbReference type="InterPro" id="IPR013616">
    <property type="entry name" value="Chitin_synth_N"/>
</dbReference>
<dbReference type="GO" id="GO:0004100">
    <property type="term" value="F:chitin synthase activity"/>
    <property type="evidence" value="ECO:0007669"/>
    <property type="project" value="InterPro"/>
</dbReference>
<keyword evidence="1" id="KW-1133">Transmembrane helix</keyword>
<keyword evidence="1" id="KW-0472">Membrane</keyword>
<dbReference type="Pfam" id="PF08407">
    <property type="entry name" value="Chitin_synth_1N"/>
    <property type="match status" value="1"/>
</dbReference>